<proteinExistence type="predicted"/>
<keyword evidence="3" id="KW-1185">Reference proteome</keyword>
<feature type="transmembrane region" description="Helical" evidence="1">
    <location>
        <begin position="7"/>
        <end position="29"/>
    </location>
</feature>
<feature type="transmembrane region" description="Helical" evidence="1">
    <location>
        <begin position="35"/>
        <end position="57"/>
    </location>
</feature>
<evidence type="ECO:0000313" key="2">
    <source>
        <dbReference type="EMBL" id="MDH8679767.1"/>
    </source>
</evidence>
<sequence length="252" mass="29599">MKKYKHTFILGILLIGLSAALHALHYLLFKDLHHIMVFLVSDLAFIPLEVFFVSVVLERIIEKRDERVVAKKHNMLIGLFYQEIGNFVLNHFVKSDRNIQNLEFKAQIDFKWDTQKYDELKKCISAHKYAINMSSVDLKSLDEALTKHKELIVNLISNPTIHEHGQFSEVLMSLFHLADELKVHHLDDLVQSDLDHIQVDSERVYHLLAMEWVSYMSHMQVDYPYLFLTAVKNNPFDFRTSEIKELEALKTY</sequence>
<keyword evidence="1" id="KW-0472">Membrane</keyword>
<protein>
    <submittedName>
        <fullName evidence="2">Uncharacterized protein</fullName>
    </submittedName>
</protein>
<name>A0ABT6NHA4_9FIRM</name>
<dbReference type="RefSeq" id="WP_281095662.1">
    <property type="nucleotide sequence ID" value="NZ_JARYZI010000016.1"/>
</dbReference>
<accession>A0ABT6NHA4</accession>
<dbReference type="Proteomes" id="UP001158045">
    <property type="component" value="Unassembled WGS sequence"/>
</dbReference>
<evidence type="ECO:0000256" key="1">
    <source>
        <dbReference type="SAM" id="Phobius"/>
    </source>
</evidence>
<evidence type="ECO:0000313" key="3">
    <source>
        <dbReference type="Proteomes" id="UP001158045"/>
    </source>
</evidence>
<reference evidence="2 3" key="1">
    <citation type="submission" date="2023-04" db="EMBL/GenBank/DDBJ databases">
        <title>Fusibacter bizertensis strain WBS, isolated from littoral bottom sediments of the Arctic seas - biochemical and genomic analysis.</title>
        <authorList>
            <person name="Brioukhanov A.L."/>
        </authorList>
    </citation>
    <scope>NUCLEOTIDE SEQUENCE [LARGE SCALE GENOMIC DNA]</scope>
    <source>
        <strain evidence="2 3">WBS</strain>
    </source>
</reference>
<comment type="caution">
    <text evidence="2">The sequence shown here is derived from an EMBL/GenBank/DDBJ whole genome shotgun (WGS) entry which is preliminary data.</text>
</comment>
<keyword evidence="1" id="KW-1133">Transmembrane helix</keyword>
<organism evidence="2 3">
    <name type="scientific">Fusibacter bizertensis</name>
    <dbReference type="NCBI Taxonomy" id="1488331"/>
    <lineage>
        <taxon>Bacteria</taxon>
        <taxon>Bacillati</taxon>
        <taxon>Bacillota</taxon>
        <taxon>Clostridia</taxon>
        <taxon>Eubacteriales</taxon>
        <taxon>Eubacteriales Family XII. Incertae Sedis</taxon>
        <taxon>Fusibacter</taxon>
    </lineage>
</organism>
<gene>
    <name evidence="2" type="ORF">QE109_16535</name>
</gene>
<keyword evidence="1" id="KW-0812">Transmembrane</keyword>
<dbReference type="EMBL" id="JARYZI010000016">
    <property type="protein sequence ID" value="MDH8679767.1"/>
    <property type="molecule type" value="Genomic_DNA"/>
</dbReference>